<name>A0A846TX36_9MOLU</name>
<organism evidence="7 8">
    <name type="scientific">Spiroplasma platyhelix PALS-1</name>
    <dbReference type="NCBI Taxonomy" id="1276218"/>
    <lineage>
        <taxon>Bacteria</taxon>
        <taxon>Bacillati</taxon>
        <taxon>Mycoplasmatota</taxon>
        <taxon>Mollicutes</taxon>
        <taxon>Entomoplasmatales</taxon>
        <taxon>Spiroplasmataceae</taxon>
        <taxon>Spiroplasma</taxon>
    </lineage>
</organism>
<keyword evidence="8" id="KW-1185">Reference proteome</keyword>
<dbReference type="Gene3D" id="3.40.50.10490">
    <property type="entry name" value="Glucose-6-phosphate isomerase like protein, domain 1"/>
    <property type="match status" value="1"/>
</dbReference>
<dbReference type="NCBIfam" id="TIGR01011">
    <property type="entry name" value="rpsB_bact"/>
    <property type="match status" value="1"/>
</dbReference>
<dbReference type="InterPro" id="IPR005706">
    <property type="entry name" value="Ribosomal_uS2_bac/mit/plastid"/>
</dbReference>
<evidence type="ECO:0000256" key="6">
    <source>
        <dbReference type="SAM" id="MobiDB-lite"/>
    </source>
</evidence>
<evidence type="ECO:0000256" key="5">
    <source>
        <dbReference type="HAMAP-Rule" id="MF_00291"/>
    </source>
</evidence>
<evidence type="ECO:0000313" key="7">
    <source>
        <dbReference type="EMBL" id="NKE38762.1"/>
    </source>
</evidence>
<dbReference type="SUPFAM" id="SSF52313">
    <property type="entry name" value="Ribosomal protein S2"/>
    <property type="match status" value="1"/>
</dbReference>
<reference evidence="7 8" key="1">
    <citation type="submission" date="2020-04" db="EMBL/GenBank/DDBJ databases">
        <title>Complete genome sequence of Spiroplasma platyhelix ATCC 51748, an insect isolate.</title>
        <authorList>
            <person name="Green E.A."/>
            <person name="Klassen J.L."/>
        </authorList>
    </citation>
    <scope>NUCLEOTIDE SEQUENCE [LARGE SCALE GENOMIC DNA]</scope>
    <source>
        <strain evidence="7 8">PALS-1</strain>
    </source>
</reference>
<dbReference type="GO" id="GO:0022627">
    <property type="term" value="C:cytosolic small ribosomal subunit"/>
    <property type="evidence" value="ECO:0007669"/>
    <property type="project" value="TreeGrafter"/>
</dbReference>
<dbReference type="PANTHER" id="PTHR12534">
    <property type="entry name" value="30S RIBOSOMAL PROTEIN S2 PROKARYOTIC AND ORGANELLAR"/>
    <property type="match status" value="1"/>
</dbReference>
<proteinExistence type="inferred from homology"/>
<dbReference type="RefSeq" id="WP_168105232.1">
    <property type="nucleotide sequence ID" value="NZ_CP051215.1"/>
</dbReference>
<dbReference type="GO" id="GO:0006412">
    <property type="term" value="P:translation"/>
    <property type="evidence" value="ECO:0007669"/>
    <property type="project" value="UniProtKB-UniRule"/>
</dbReference>
<sequence>MSIVTREKLLEAGVQFGHQTKRWNPKMRKYIFNQRNGIHIIDLQKTMRKLDEAYSFVKELSANGGKILFVGTKKQAKQAIQDGALKTNSPYVTERWLGGNLTNFKTIKTSIKKLIDLENKEKSGELKLLTKKEQMLIAKEKDRLDRNLGGIRNMYKLPDAVYVSDIITNKIAVEEAVKLGIPVIAICDSNSDPDDISYIIPGNDDATKSITLITNIIAQAILDGKKPTGQTLTEPVKEEVKAEATPSADKPAEEKPESDTKPSTEEGK</sequence>
<dbReference type="CDD" id="cd01425">
    <property type="entry name" value="RPS2"/>
    <property type="match status" value="1"/>
</dbReference>
<protein>
    <recommendedName>
        <fullName evidence="4 5">Small ribosomal subunit protein uS2</fullName>
    </recommendedName>
</protein>
<dbReference type="PANTHER" id="PTHR12534:SF0">
    <property type="entry name" value="SMALL RIBOSOMAL SUBUNIT PROTEIN US2M"/>
    <property type="match status" value="1"/>
</dbReference>
<dbReference type="PRINTS" id="PR00395">
    <property type="entry name" value="RIBOSOMALS2"/>
</dbReference>
<dbReference type="Proteomes" id="UP000584587">
    <property type="component" value="Unassembled WGS sequence"/>
</dbReference>
<evidence type="ECO:0000256" key="4">
    <source>
        <dbReference type="ARBA" id="ARBA00035256"/>
    </source>
</evidence>
<feature type="compositionally biased region" description="Basic and acidic residues" evidence="6">
    <location>
        <begin position="250"/>
        <end position="268"/>
    </location>
</feature>
<dbReference type="GO" id="GO:0003735">
    <property type="term" value="F:structural constituent of ribosome"/>
    <property type="evidence" value="ECO:0007669"/>
    <property type="project" value="InterPro"/>
</dbReference>
<dbReference type="AlphaFoldDB" id="A0A846TX36"/>
<comment type="caution">
    <text evidence="7">The sequence shown here is derived from an EMBL/GenBank/DDBJ whole genome shotgun (WGS) entry which is preliminary data.</text>
</comment>
<feature type="region of interest" description="Disordered" evidence="6">
    <location>
        <begin position="226"/>
        <end position="268"/>
    </location>
</feature>
<dbReference type="HAMAP" id="MF_00291_B">
    <property type="entry name" value="Ribosomal_uS2_B"/>
    <property type="match status" value="1"/>
</dbReference>
<evidence type="ECO:0000313" key="8">
    <source>
        <dbReference type="Proteomes" id="UP000584587"/>
    </source>
</evidence>
<evidence type="ECO:0000256" key="1">
    <source>
        <dbReference type="ARBA" id="ARBA00006242"/>
    </source>
</evidence>
<dbReference type="EMBL" id="JAAVVK010000002">
    <property type="protein sequence ID" value="NKE38762.1"/>
    <property type="molecule type" value="Genomic_DNA"/>
</dbReference>
<evidence type="ECO:0000256" key="3">
    <source>
        <dbReference type="ARBA" id="ARBA00023274"/>
    </source>
</evidence>
<gene>
    <name evidence="5 7" type="primary">rpsB</name>
    <name evidence="7" type="ORF">HER12_03260</name>
</gene>
<dbReference type="InterPro" id="IPR023591">
    <property type="entry name" value="Ribosomal_uS2_flav_dom_sf"/>
</dbReference>
<accession>A0A846TX36</accession>
<dbReference type="InterPro" id="IPR001865">
    <property type="entry name" value="Ribosomal_uS2"/>
</dbReference>
<comment type="similarity">
    <text evidence="1 5">Belongs to the universal ribosomal protein uS2 family.</text>
</comment>
<dbReference type="Pfam" id="PF00318">
    <property type="entry name" value="Ribosomal_S2"/>
    <property type="match status" value="1"/>
</dbReference>
<evidence type="ECO:0000256" key="2">
    <source>
        <dbReference type="ARBA" id="ARBA00022980"/>
    </source>
</evidence>
<dbReference type="FunFam" id="1.10.287.610:FF:000001">
    <property type="entry name" value="30S ribosomal protein S2"/>
    <property type="match status" value="1"/>
</dbReference>
<dbReference type="Gene3D" id="1.10.287.610">
    <property type="entry name" value="Helix hairpin bin"/>
    <property type="match status" value="1"/>
</dbReference>
<keyword evidence="2 5" id="KW-0689">Ribosomal protein</keyword>
<keyword evidence="3 5" id="KW-0687">Ribonucleoprotein</keyword>